<dbReference type="RefSeq" id="WP_097322730.1">
    <property type="nucleotide sequence ID" value="NZ_OBDY01000012.1"/>
</dbReference>
<organism evidence="1 2">
    <name type="scientific">Paractinoplanes atraurantiacus</name>
    <dbReference type="NCBI Taxonomy" id="1036182"/>
    <lineage>
        <taxon>Bacteria</taxon>
        <taxon>Bacillati</taxon>
        <taxon>Actinomycetota</taxon>
        <taxon>Actinomycetes</taxon>
        <taxon>Micromonosporales</taxon>
        <taxon>Micromonosporaceae</taxon>
        <taxon>Paractinoplanes</taxon>
    </lineage>
</organism>
<evidence type="ECO:0008006" key="3">
    <source>
        <dbReference type="Google" id="ProtNLM"/>
    </source>
</evidence>
<protein>
    <recommendedName>
        <fullName evidence="3">Excreted virulence factor EspC, type VII ESX diderm</fullName>
    </recommendedName>
</protein>
<gene>
    <name evidence="1" type="ORF">SAMN05421748_112125</name>
</gene>
<dbReference type="AlphaFoldDB" id="A0A285IV71"/>
<accession>A0A285IV71</accession>
<sequence>MQPDLEVDTEELRHDASAVAGTASRIIVGAAQAPSPDTTPRWVTADAAMLAALAARQQLGLIGAEVADTARRITTAAADYELADARAVTRLRLSR</sequence>
<dbReference type="OrthoDB" id="9975759at2"/>
<dbReference type="EMBL" id="OBDY01000012">
    <property type="protein sequence ID" value="SNY51868.1"/>
    <property type="molecule type" value="Genomic_DNA"/>
</dbReference>
<reference evidence="1 2" key="1">
    <citation type="submission" date="2017-09" db="EMBL/GenBank/DDBJ databases">
        <authorList>
            <person name="Ehlers B."/>
            <person name="Leendertz F.H."/>
        </authorList>
    </citation>
    <scope>NUCLEOTIDE SEQUENCE [LARGE SCALE GENOMIC DNA]</scope>
    <source>
        <strain evidence="1 2">CGMCC 4.6857</strain>
    </source>
</reference>
<evidence type="ECO:0000313" key="1">
    <source>
        <dbReference type="EMBL" id="SNY51868.1"/>
    </source>
</evidence>
<evidence type="ECO:0000313" key="2">
    <source>
        <dbReference type="Proteomes" id="UP000219612"/>
    </source>
</evidence>
<keyword evidence="2" id="KW-1185">Reference proteome</keyword>
<dbReference type="Proteomes" id="UP000219612">
    <property type="component" value="Unassembled WGS sequence"/>
</dbReference>
<proteinExistence type="predicted"/>
<name>A0A285IV71_9ACTN</name>